<evidence type="ECO:0000313" key="2">
    <source>
        <dbReference type="EMBL" id="WAP69076.1"/>
    </source>
</evidence>
<reference evidence="2" key="1">
    <citation type="submission" date="2022-12" db="EMBL/GenBank/DDBJ databases">
        <title>Jiella pelagia sp. nov., isolated from phosphonate enriched culture of Northwest Pacific surface seawater.</title>
        <authorList>
            <person name="Shin D.Y."/>
            <person name="Hwang C.Y."/>
        </authorList>
    </citation>
    <scope>NUCLEOTIDE SEQUENCE</scope>
    <source>
        <strain evidence="2">HL-NP1</strain>
    </source>
</reference>
<name>A0ABY7BYY7_9HYPH</name>
<dbReference type="Proteomes" id="UP001164020">
    <property type="component" value="Chromosome"/>
</dbReference>
<proteinExistence type="predicted"/>
<gene>
    <name evidence="2" type="ORF">OH818_01695</name>
</gene>
<dbReference type="RefSeq" id="WP_268881515.1">
    <property type="nucleotide sequence ID" value="NZ_CP114029.1"/>
</dbReference>
<evidence type="ECO:0000313" key="3">
    <source>
        <dbReference type="Proteomes" id="UP001164020"/>
    </source>
</evidence>
<evidence type="ECO:0000256" key="1">
    <source>
        <dbReference type="SAM" id="MobiDB-lite"/>
    </source>
</evidence>
<sequence>MSKPLPTITISGPCGVGKTVVAFAIQTMMRKRFGAVTMIEGDTSGRYDDMPELWEARMVKAQGWIIREVTQPGAGAPCQPAEDTGPADTGTKAVKA</sequence>
<accession>A0ABY7BYY7</accession>
<dbReference type="SUPFAM" id="SSF52540">
    <property type="entry name" value="P-loop containing nucleoside triphosphate hydrolases"/>
    <property type="match status" value="1"/>
</dbReference>
<dbReference type="EMBL" id="CP114029">
    <property type="protein sequence ID" value="WAP69076.1"/>
    <property type="molecule type" value="Genomic_DNA"/>
</dbReference>
<dbReference type="InterPro" id="IPR027417">
    <property type="entry name" value="P-loop_NTPase"/>
</dbReference>
<protein>
    <submittedName>
        <fullName evidence="2">Uncharacterized protein</fullName>
    </submittedName>
</protein>
<organism evidence="2 3">
    <name type="scientific">Jiella pelagia</name>
    <dbReference type="NCBI Taxonomy" id="2986949"/>
    <lineage>
        <taxon>Bacteria</taxon>
        <taxon>Pseudomonadati</taxon>
        <taxon>Pseudomonadota</taxon>
        <taxon>Alphaproteobacteria</taxon>
        <taxon>Hyphomicrobiales</taxon>
        <taxon>Aurantimonadaceae</taxon>
        <taxon>Jiella</taxon>
    </lineage>
</organism>
<keyword evidence="3" id="KW-1185">Reference proteome</keyword>
<feature type="region of interest" description="Disordered" evidence="1">
    <location>
        <begin position="72"/>
        <end position="96"/>
    </location>
</feature>